<dbReference type="Gene3D" id="1.20.1330.10">
    <property type="entry name" value="f41 fragment of flagellin, N-terminal domain"/>
    <property type="match status" value="1"/>
</dbReference>
<name>A0ABY5YTA9_9MICC</name>
<keyword evidence="3" id="KW-0975">Bacterial flagellum</keyword>
<evidence type="ECO:0000259" key="5">
    <source>
        <dbReference type="Pfam" id="PF00669"/>
    </source>
</evidence>
<comment type="subcellular location">
    <subcellularLocation>
        <location evidence="1">Bacterial flagellum</location>
    </subcellularLocation>
</comment>
<accession>A0ABY5YTA9</accession>
<evidence type="ECO:0000256" key="2">
    <source>
        <dbReference type="ARBA" id="ARBA00005709"/>
    </source>
</evidence>
<protein>
    <submittedName>
        <fullName evidence="7">Flagellar hook-associated protein FlgL</fullName>
    </submittedName>
</protein>
<evidence type="ECO:0000256" key="1">
    <source>
        <dbReference type="ARBA" id="ARBA00004365"/>
    </source>
</evidence>
<dbReference type="InterPro" id="IPR013384">
    <property type="entry name" value="Flagell_FlgL"/>
</dbReference>
<dbReference type="PANTHER" id="PTHR42792:SF1">
    <property type="entry name" value="FLAGELLAR HOOK-ASSOCIATED PROTEIN 3"/>
    <property type="match status" value="1"/>
</dbReference>
<keyword evidence="7" id="KW-0282">Flagellum</keyword>
<dbReference type="PANTHER" id="PTHR42792">
    <property type="entry name" value="FLAGELLIN"/>
    <property type="match status" value="1"/>
</dbReference>
<dbReference type="RefSeq" id="WP_260652726.1">
    <property type="nucleotide sequence ID" value="NZ_CP104275.1"/>
</dbReference>
<dbReference type="InterPro" id="IPR001029">
    <property type="entry name" value="Flagellin_N"/>
</dbReference>
<comment type="similarity">
    <text evidence="2">Belongs to the bacterial flagellin family.</text>
</comment>
<feature type="compositionally biased region" description="Polar residues" evidence="4">
    <location>
        <begin position="1"/>
        <end position="32"/>
    </location>
</feature>
<organism evidence="7 8">
    <name type="scientific">Arthrobacter zhaoxinii</name>
    <dbReference type="NCBI Taxonomy" id="2964616"/>
    <lineage>
        <taxon>Bacteria</taxon>
        <taxon>Bacillati</taxon>
        <taxon>Actinomycetota</taxon>
        <taxon>Actinomycetes</taxon>
        <taxon>Micrococcales</taxon>
        <taxon>Micrococcaceae</taxon>
        <taxon>Arthrobacter</taxon>
    </lineage>
</organism>
<gene>
    <name evidence="7" type="primary">flgL</name>
    <name evidence="7" type="ORF">N2K95_02220</name>
</gene>
<evidence type="ECO:0000259" key="6">
    <source>
        <dbReference type="Pfam" id="PF00700"/>
    </source>
</evidence>
<keyword evidence="7" id="KW-0969">Cilium</keyword>
<feature type="domain" description="Flagellin C-terminal" evidence="6">
    <location>
        <begin position="212"/>
        <end position="293"/>
    </location>
</feature>
<proteinExistence type="inferred from homology"/>
<feature type="region of interest" description="Disordered" evidence="4">
    <location>
        <begin position="1"/>
        <end position="46"/>
    </location>
</feature>
<evidence type="ECO:0000256" key="4">
    <source>
        <dbReference type="SAM" id="MobiDB-lite"/>
    </source>
</evidence>
<dbReference type="Pfam" id="PF00669">
    <property type="entry name" value="Flagellin_N"/>
    <property type="match status" value="1"/>
</dbReference>
<dbReference type="InterPro" id="IPR001492">
    <property type="entry name" value="Flagellin"/>
</dbReference>
<dbReference type="Pfam" id="PF00700">
    <property type="entry name" value="Flagellin_C"/>
    <property type="match status" value="1"/>
</dbReference>
<reference evidence="7" key="1">
    <citation type="submission" date="2022-09" db="EMBL/GenBank/DDBJ databases">
        <title>Novel species in genus Arthrobacter.</title>
        <authorList>
            <person name="Liu Y."/>
        </authorList>
    </citation>
    <scope>NUCLEOTIDE SEQUENCE</scope>
    <source>
        <strain evidence="7">Zg-Y815</strain>
    </source>
</reference>
<feature type="domain" description="Flagellin N-terminal" evidence="5">
    <location>
        <begin position="7"/>
        <end position="140"/>
    </location>
</feature>
<keyword evidence="8" id="KW-1185">Reference proteome</keyword>
<dbReference type="InterPro" id="IPR046358">
    <property type="entry name" value="Flagellin_C"/>
</dbReference>
<dbReference type="NCBIfam" id="TIGR02550">
    <property type="entry name" value="flagell_flgL"/>
    <property type="match status" value="1"/>
</dbReference>
<keyword evidence="7" id="KW-0966">Cell projection</keyword>
<dbReference type="EMBL" id="CP104275">
    <property type="protein sequence ID" value="UWX97529.1"/>
    <property type="molecule type" value="Genomic_DNA"/>
</dbReference>
<dbReference type="Proteomes" id="UP001059859">
    <property type="component" value="Chromosome"/>
</dbReference>
<feature type="compositionally biased region" description="Low complexity" evidence="4">
    <location>
        <begin position="33"/>
        <end position="46"/>
    </location>
</feature>
<sequence>MITRTTNQTMARAAQQNLQASMSRMSKLQEQVSSSSAISRPSDDPAATANALKVRAEIRANTQYTSNINDAEGWLSVSDTALSNTTDILNRVKDLTISAANGSTSPESRKAIAAELTGLKSDLLREANTTYLGRTVFAGTSDAGAAFTSVNGSYTYTGDGVPTARRLDGGTPMQVDTNGAAVFGTGDASVFRLVDDLVAGLESGKDVSSFLGKIDAAANTVLVEHTGLGVRHSATLKAKDALLDQSVSLESRRSGIEDLDTAKVILDMKLQEVAYQAALSVTARALQPTLMDFLR</sequence>
<dbReference type="SUPFAM" id="SSF64518">
    <property type="entry name" value="Phase 1 flagellin"/>
    <property type="match status" value="1"/>
</dbReference>
<evidence type="ECO:0000313" key="8">
    <source>
        <dbReference type="Proteomes" id="UP001059859"/>
    </source>
</evidence>
<evidence type="ECO:0000256" key="3">
    <source>
        <dbReference type="ARBA" id="ARBA00023143"/>
    </source>
</evidence>
<evidence type="ECO:0000313" key="7">
    <source>
        <dbReference type="EMBL" id="UWX97529.1"/>
    </source>
</evidence>